<reference evidence="8 9" key="1">
    <citation type="journal article" date="2016" name="Mol. Biol. Evol.">
        <title>Comparative Genomics of Early-Diverging Mushroom-Forming Fungi Provides Insights into the Origins of Lignocellulose Decay Capabilities.</title>
        <authorList>
            <person name="Nagy L.G."/>
            <person name="Riley R."/>
            <person name="Tritt A."/>
            <person name="Adam C."/>
            <person name="Daum C."/>
            <person name="Floudas D."/>
            <person name="Sun H."/>
            <person name="Yadav J.S."/>
            <person name="Pangilinan J."/>
            <person name="Larsson K.H."/>
            <person name="Matsuura K."/>
            <person name="Barry K."/>
            <person name="Labutti K."/>
            <person name="Kuo R."/>
            <person name="Ohm R.A."/>
            <person name="Bhattacharya S.S."/>
            <person name="Shirouzu T."/>
            <person name="Yoshinaga Y."/>
            <person name="Martin F.M."/>
            <person name="Grigoriev I.V."/>
            <person name="Hibbett D.S."/>
        </authorList>
    </citation>
    <scope>NUCLEOTIDE SEQUENCE [LARGE SCALE GENOMIC DNA]</scope>
    <source>
        <strain evidence="8 9">HHB14362 ss-1</strain>
    </source>
</reference>
<dbReference type="EMBL" id="KV425628">
    <property type="protein sequence ID" value="KZT19966.1"/>
    <property type="molecule type" value="Genomic_DNA"/>
</dbReference>
<dbReference type="AlphaFoldDB" id="A0A165NQL4"/>
<dbReference type="InterPro" id="IPR003807">
    <property type="entry name" value="DUF202"/>
</dbReference>
<evidence type="ECO:0000259" key="7">
    <source>
        <dbReference type="Pfam" id="PF02656"/>
    </source>
</evidence>
<dbReference type="GO" id="GO:0005886">
    <property type="term" value="C:plasma membrane"/>
    <property type="evidence" value="ECO:0007669"/>
    <property type="project" value="UniProtKB-SubCell"/>
</dbReference>
<protein>
    <recommendedName>
        <fullName evidence="7">DUF202 domain-containing protein</fullName>
    </recommendedName>
</protein>
<keyword evidence="4 6" id="KW-1133">Transmembrane helix</keyword>
<feature type="domain" description="DUF202" evidence="7">
    <location>
        <begin position="40"/>
        <end position="114"/>
    </location>
</feature>
<proteinExistence type="predicted"/>
<evidence type="ECO:0000256" key="1">
    <source>
        <dbReference type="ARBA" id="ARBA00004651"/>
    </source>
</evidence>
<gene>
    <name evidence="8" type="ORF">NEOLEDRAFT_895181</name>
</gene>
<evidence type="ECO:0000256" key="5">
    <source>
        <dbReference type="ARBA" id="ARBA00023136"/>
    </source>
</evidence>
<organism evidence="8 9">
    <name type="scientific">Neolentinus lepideus HHB14362 ss-1</name>
    <dbReference type="NCBI Taxonomy" id="1314782"/>
    <lineage>
        <taxon>Eukaryota</taxon>
        <taxon>Fungi</taxon>
        <taxon>Dikarya</taxon>
        <taxon>Basidiomycota</taxon>
        <taxon>Agaricomycotina</taxon>
        <taxon>Agaricomycetes</taxon>
        <taxon>Gloeophyllales</taxon>
        <taxon>Gloeophyllaceae</taxon>
        <taxon>Neolentinus</taxon>
    </lineage>
</organism>
<dbReference type="OrthoDB" id="199599at2759"/>
<sequence length="151" mass="16086">MQHLCHFHPEAMTLPLQLLKLGSTKYNPNLTLVNSGSVARDHLANERTVLAYVRTSLALSSMGVALVQLLTLSSSANESNGVIHAYARPLGASGVMLGLFTLLLGVIRYFTVQTALTTGNFPVARVTVIIVGLVLTVLICIVFGVLVAART</sequence>
<keyword evidence="5 6" id="KW-0472">Membrane</keyword>
<feature type="transmembrane region" description="Helical" evidence="6">
    <location>
        <begin position="90"/>
        <end position="111"/>
    </location>
</feature>
<keyword evidence="3 6" id="KW-0812">Transmembrane</keyword>
<dbReference type="InParanoid" id="A0A165NQL4"/>
<dbReference type="InterPro" id="IPR052053">
    <property type="entry name" value="IM_YidH-like"/>
</dbReference>
<name>A0A165NQL4_9AGAM</name>
<dbReference type="PANTHER" id="PTHR34187:SF2">
    <property type="entry name" value="DUF202 DOMAIN-CONTAINING PROTEIN"/>
    <property type="match status" value="1"/>
</dbReference>
<comment type="subcellular location">
    <subcellularLocation>
        <location evidence="1">Cell membrane</location>
        <topology evidence="1">Multi-pass membrane protein</topology>
    </subcellularLocation>
</comment>
<evidence type="ECO:0000256" key="4">
    <source>
        <dbReference type="ARBA" id="ARBA00022989"/>
    </source>
</evidence>
<dbReference type="PANTHER" id="PTHR34187">
    <property type="entry name" value="FGR18P"/>
    <property type="match status" value="1"/>
</dbReference>
<accession>A0A165NQL4</accession>
<evidence type="ECO:0000256" key="3">
    <source>
        <dbReference type="ARBA" id="ARBA00022692"/>
    </source>
</evidence>
<dbReference type="Pfam" id="PF02656">
    <property type="entry name" value="DUF202"/>
    <property type="match status" value="1"/>
</dbReference>
<keyword evidence="9" id="KW-1185">Reference proteome</keyword>
<keyword evidence="2" id="KW-1003">Cell membrane</keyword>
<evidence type="ECO:0000313" key="8">
    <source>
        <dbReference type="EMBL" id="KZT19966.1"/>
    </source>
</evidence>
<dbReference type="Proteomes" id="UP000076761">
    <property type="component" value="Unassembled WGS sequence"/>
</dbReference>
<evidence type="ECO:0000256" key="2">
    <source>
        <dbReference type="ARBA" id="ARBA00022475"/>
    </source>
</evidence>
<evidence type="ECO:0000313" key="9">
    <source>
        <dbReference type="Proteomes" id="UP000076761"/>
    </source>
</evidence>
<evidence type="ECO:0000256" key="6">
    <source>
        <dbReference type="SAM" id="Phobius"/>
    </source>
</evidence>
<feature type="transmembrane region" description="Helical" evidence="6">
    <location>
        <begin position="123"/>
        <end position="149"/>
    </location>
</feature>